<gene>
    <name evidence="1" type="ORF">J43TS3_16560</name>
</gene>
<comment type="caution">
    <text evidence="1">The sequence shown here is derived from an EMBL/GenBank/DDBJ whole genome shotgun (WGS) entry which is preliminary data.</text>
</comment>
<dbReference type="EMBL" id="BORP01000002">
    <property type="protein sequence ID" value="GIO27045.1"/>
    <property type="molecule type" value="Genomic_DNA"/>
</dbReference>
<accession>A0A919X9M1</accession>
<dbReference type="AlphaFoldDB" id="A0A919X9M1"/>
<evidence type="ECO:0000313" key="2">
    <source>
        <dbReference type="Proteomes" id="UP000676917"/>
    </source>
</evidence>
<sequence length="147" mass="17038">MRKILAVILISITILIFGVITVQAEKFFHKEKLESLIDAIETMLMDPKAAVSEFLKGRRQEKHFKRMEEELAAVISNTRENTTSGVIQYKGNYEMSLKQLEEDILMSTQYEEYINQKTREIQLEIEEDMEDYLSELLGGEGSNNIIK</sequence>
<evidence type="ECO:0000313" key="1">
    <source>
        <dbReference type="EMBL" id="GIO27045.1"/>
    </source>
</evidence>
<keyword evidence="2" id="KW-1185">Reference proteome</keyword>
<reference evidence="1" key="1">
    <citation type="submission" date="2021-03" db="EMBL/GenBank/DDBJ databases">
        <title>Antimicrobial resistance genes in bacteria isolated from Japanese honey, and their potential for conferring macrolide and lincosamide resistance in the American foulbrood pathogen Paenibacillus larvae.</title>
        <authorList>
            <person name="Okamoto M."/>
            <person name="Kumagai M."/>
            <person name="Kanamori H."/>
            <person name="Takamatsu D."/>
        </authorList>
    </citation>
    <scope>NUCLEOTIDE SEQUENCE</scope>
    <source>
        <strain evidence="1">J43TS3</strain>
    </source>
</reference>
<name>A0A919X9M1_9BACI</name>
<proteinExistence type="predicted"/>
<dbReference type="Proteomes" id="UP000676917">
    <property type="component" value="Unassembled WGS sequence"/>
</dbReference>
<dbReference type="RefSeq" id="WP_212920526.1">
    <property type="nucleotide sequence ID" value="NZ_BORP01000002.1"/>
</dbReference>
<protein>
    <submittedName>
        <fullName evidence="1">Uncharacterized protein</fullName>
    </submittedName>
</protein>
<organism evidence="1 2">
    <name type="scientific">Ornithinibacillus bavariensis</name>
    <dbReference type="NCBI Taxonomy" id="545502"/>
    <lineage>
        <taxon>Bacteria</taxon>
        <taxon>Bacillati</taxon>
        <taxon>Bacillota</taxon>
        <taxon>Bacilli</taxon>
        <taxon>Bacillales</taxon>
        <taxon>Bacillaceae</taxon>
        <taxon>Ornithinibacillus</taxon>
    </lineage>
</organism>